<dbReference type="AlphaFoldDB" id="A0A699ZYZ1"/>
<dbReference type="EMBL" id="BLLF01002684">
    <property type="protein sequence ID" value="GFH24979.1"/>
    <property type="molecule type" value="Genomic_DNA"/>
</dbReference>
<evidence type="ECO:0000313" key="1">
    <source>
        <dbReference type="EMBL" id="GFH24979.1"/>
    </source>
</evidence>
<reference evidence="1 2" key="1">
    <citation type="submission" date="2020-02" db="EMBL/GenBank/DDBJ databases">
        <title>Draft genome sequence of Haematococcus lacustris strain NIES-144.</title>
        <authorList>
            <person name="Morimoto D."/>
            <person name="Nakagawa S."/>
            <person name="Yoshida T."/>
            <person name="Sawayama S."/>
        </authorList>
    </citation>
    <scope>NUCLEOTIDE SEQUENCE [LARGE SCALE GENOMIC DNA]</scope>
    <source>
        <strain evidence="1 2">NIES-144</strain>
    </source>
</reference>
<name>A0A699ZYZ1_HAELA</name>
<keyword evidence="1" id="KW-0282">Flagellum</keyword>
<keyword evidence="1" id="KW-0969">Cilium</keyword>
<protein>
    <submittedName>
        <fullName evidence="1">Flagellar associated protein</fullName>
    </submittedName>
</protein>
<gene>
    <name evidence="1" type="ORF">HaLaN_22864</name>
</gene>
<sequence>MKKKTTLAWKPACIEEGAAGWGAACSHHGLRRLGDLEKAPWARLADALALFPTPHMVHLVDKKFGGELTKADVHIRESWATWNPHREAARQLEAALRAGTVSLQDLQLLQTRRQAAEAMPGTLSREEASARGWAPHPGVFKWPAPKG</sequence>
<dbReference type="Proteomes" id="UP000485058">
    <property type="component" value="Unassembled WGS sequence"/>
</dbReference>
<organism evidence="1 2">
    <name type="scientific">Haematococcus lacustris</name>
    <name type="common">Green alga</name>
    <name type="synonym">Haematococcus pluvialis</name>
    <dbReference type="NCBI Taxonomy" id="44745"/>
    <lineage>
        <taxon>Eukaryota</taxon>
        <taxon>Viridiplantae</taxon>
        <taxon>Chlorophyta</taxon>
        <taxon>core chlorophytes</taxon>
        <taxon>Chlorophyceae</taxon>
        <taxon>CS clade</taxon>
        <taxon>Chlamydomonadales</taxon>
        <taxon>Haematococcaceae</taxon>
        <taxon>Haematococcus</taxon>
    </lineage>
</organism>
<proteinExistence type="predicted"/>
<keyword evidence="1" id="KW-0966">Cell projection</keyword>
<accession>A0A699ZYZ1</accession>
<keyword evidence="2" id="KW-1185">Reference proteome</keyword>
<evidence type="ECO:0000313" key="2">
    <source>
        <dbReference type="Proteomes" id="UP000485058"/>
    </source>
</evidence>
<comment type="caution">
    <text evidence="1">The sequence shown here is derived from an EMBL/GenBank/DDBJ whole genome shotgun (WGS) entry which is preliminary data.</text>
</comment>